<evidence type="ECO:0000313" key="4">
    <source>
        <dbReference type="Proteomes" id="UP000068250"/>
    </source>
</evidence>
<reference evidence="3 5" key="3">
    <citation type="journal article" date="2020" name="Int. J. Syst. Evol. Microbiol.">
        <title>Novel acetic acid bacteria from cider fermentations: Acetobacter conturbans sp. nov. and Acetobacter fallax sp. nov.</title>
        <authorList>
            <person name="Sombolestani A.S."/>
            <person name="Cleenwerck I."/>
            <person name="Cnockaert M."/>
            <person name="Borremans W."/>
            <person name="Wieme A.D."/>
            <person name="De Vuyst L."/>
            <person name="Vandamme P."/>
        </authorList>
    </citation>
    <scope>NUCLEOTIDE SEQUENCE [LARGE SCALE GENOMIC DNA]</scope>
    <source>
        <strain evidence="3 5">LMG 23848</strain>
    </source>
</reference>
<feature type="transmembrane region" description="Helical" evidence="1">
    <location>
        <begin position="45"/>
        <end position="63"/>
    </location>
</feature>
<proteinExistence type="predicted"/>
<dbReference type="RefSeq" id="WP_059024303.1">
    <property type="nucleotide sequence ID" value="NZ_JBNZCO010000002.1"/>
</dbReference>
<feature type="transmembrane region" description="Helical" evidence="1">
    <location>
        <begin position="12"/>
        <end position="33"/>
    </location>
</feature>
<dbReference type="EMBL" id="LN609302">
    <property type="protein sequence ID" value="CEF56975.1"/>
    <property type="molecule type" value="Genomic_DNA"/>
</dbReference>
<accession>A0A0U4YEC8</accession>
<evidence type="ECO:0000313" key="3">
    <source>
        <dbReference type="EMBL" id="NHO39029.1"/>
    </source>
</evidence>
<organism evidence="2 4">
    <name type="scientific">Acetobacter ghanensis</name>
    <dbReference type="NCBI Taxonomy" id="431306"/>
    <lineage>
        <taxon>Bacteria</taxon>
        <taxon>Pseudomonadati</taxon>
        <taxon>Pseudomonadota</taxon>
        <taxon>Alphaproteobacteria</taxon>
        <taxon>Acetobacterales</taxon>
        <taxon>Acetobacteraceae</taxon>
        <taxon>Acetobacter</taxon>
    </lineage>
</organism>
<evidence type="ECO:0000256" key="1">
    <source>
        <dbReference type="SAM" id="Phobius"/>
    </source>
</evidence>
<keyword evidence="1" id="KW-1133">Transmembrane helix</keyword>
<dbReference type="OrthoDB" id="7225336at2"/>
<dbReference type="Proteomes" id="UP000657200">
    <property type="component" value="Unassembled WGS sequence"/>
</dbReference>
<dbReference type="STRING" id="431306.AGA_2289"/>
<name>A0A0U4YEC8_9PROT</name>
<evidence type="ECO:0000313" key="2">
    <source>
        <dbReference type="EMBL" id="CEF56975.1"/>
    </source>
</evidence>
<reference evidence="4" key="2">
    <citation type="submission" date="2014-09" db="EMBL/GenBank/DDBJ databases">
        <authorList>
            <person name="Illeghems K.G."/>
        </authorList>
    </citation>
    <scope>NUCLEOTIDE SEQUENCE [LARGE SCALE GENOMIC DNA]</scope>
    <source>
        <strain evidence="4">LMG 23848T</strain>
    </source>
</reference>
<dbReference type="PATRIC" id="fig|431306.5.peg.2366"/>
<keyword evidence="1" id="KW-0812">Transmembrane</keyword>
<evidence type="ECO:0000313" key="5">
    <source>
        <dbReference type="Proteomes" id="UP000657200"/>
    </source>
</evidence>
<sequence>MQFDPRDISTYPIVRVICVLLGAGLVLYCFNFYLTLPQDTPEHVMRHVAALIVGTILLLGSIWI</sequence>
<dbReference type="Proteomes" id="UP000068250">
    <property type="component" value="Chromosome I"/>
</dbReference>
<protein>
    <submittedName>
        <fullName evidence="2">Uncharacterized protein</fullName>
    </submittedName>
</protein>
<gene>
    <name evidence="2" type="ORF">AGA_2289</name>
    <name evidence="3" type="ORF">GOB80_04880</name>
</gene>
<keyword evidence="5" id="KW-1185">Reference proteome</keyword>
<reference evidence="2" key="1">
    <citation type="submission" date="2014-09" db="EMBL/GenBank/DDBJ databases">
        <authorList>
            <person name="Magalhaes I.L.F."/>
            <person name="Oliveira U."/>
            <person name="Santos F.R."/>
            <person name="Vidigal T.H.D.A."/>
            <person name="Brescovit A.D."/>
            <person name="Santos A.J."/>
        </authorList>
    </citation>
    <scope>NUCLEOTIDE SEQUENCE</scope>
    <source>
        <strain evidence="2">LMG 23848T</strain>
    </source>
</reference>
<dbReference type="EMBL" id="WOTE01000002">
    <property type="protein sequence ID" value="NHO39029.1"/>
    <property type="molecule type" value="Genomic_DNA"/>
</dbReference>
<dbReference type="AlphaFoldDB" id="A0A0U4YEC8"/>
<keyword evidence="1" id="KW-0472">Membrane</keyword>